<feature type="transmembrane region" description="Helical" evidence="1">
    <location>
        <begin position="197"/>
        <end position="216"/>
    </location>
</feature>
<keyword evidence="1" id="KW-0812">Transmembrane</keyword>
<evidence type="ECO:0000256" key="1">
    <source>
        <dbReference type="SAM" id="Phobius"/>
    </source>
</evidence>
<dbReference type="EMBL" id="FPKR01000009">
    <property type="protein sequence ID" value="SFZ77358.1"/>
    <property type="molecule type" value="Genomic_DNA"/>
</dbReference>
<dbReference type="Proteomes" id="UP000186513">
    <property type="component" value="Unassembled WGS sequence"/>
</dbReference>
<protein>
    <submittedName>
        <fullName evidence="2">Uncharacterized protein</fullName>
    </submittedName>
</protein>
<sequence>MKGPSRLTVAGLLMEGLRHCHAQQRRLACTGRAQTATFESSTCPLALTHALLQLSARCQATGPIDISNRTPVHFNNEMLNIQHRVQRRINVWHGQADCTGLNIRHREIQRIHRLCWIFRLFKRHCYRLRGRWPRNIRAPKDQHTTLIGFSGADNTDRAILFSPSSNAVISGCRVFLRLKNLPFTLHIAQVSRIRFQLLYLFSQVLLLFCFVFQHLLLDF</sequence>
<accession>A0A1K2HKQ6</accession>
<keyword evidence="3" id="KW-1185">Reference proteome</keyword>
<reference evidence="2 3" key="1">
    <citation type="submission" date="2016-11" db="EMBL/GenBank/DDBJ databases">
        <authorList>
            <person name="Jaros S."/>
            <person name="Januszkiewicz K."/>
            <person name="Wedrychowicz H."/>
        </authorList>
    </citation>
    <scope>NUCLEOTIDE SEQUENCE [LARGE SCALE GENOMIC DNA]</scope>
    <source>
        <strain evidence="2 3">DSM 18899</strain>
    </source>
</reference>
<evidence type="ECO:0000313" key="2">
    <source>
        <dbReference type="EMBL" id="SFZ77358.1"/>
    </source>
</evidence>
<name>A0A1K2HKQ6_9NEIS</name>
<dbReference type="STRING" id="1121279.SAMN02745887_02362"/>
<organism evidence="2 3">
    <name type="scientific">Chitinimonas taiwanensis DSM 18899</name>
    <dbReference type="NCBI Taxonomy" id="1121279"/>
    <lineage>
        <taxon>Bacteria</taxon>
        <taxon>Pseudomonadati</taxon>
        <taxon>Pseudomonadota</taxon>
        <taxon>Betaproteobacteria</taxon>
        <taxon>Neisseriales</taxon>
        <taxon>Chitinibacteraceae</taxon>
        <taxon>Chitinimonas</taxon>
    </lineage>
</organism>
<keyword evidence="1" id="KW-1133">Transmembrane helix</keyword>
<proteinExistence type="predicted"/>
<keyword evidence="1" id="KW-0472">Membrane</keyword>
<evidence type="ECO:0000313" key="3">
    <source>
        <dbReference type="Proteomes" id="UP000186513"/>
    </source>
</evidence>
<dbReference type="AlphaFoldDB" id="A0A1K2HKQ6"/>
<gene>
    <name evidence="2" type="ORF">SAMN02745887_02362</name>
</gene>